<accession>A0A8H3TXG2</accession>
<dbReference type="AlphaFoldDB" id="A0A8H3TXG2"/>
<dbReference type="PANTHER" id="PTHR22775">
    <property type="entry name" value="SORTING NEXIN"/>
    <property type="match status" value="1"/>
</dbReference>
<comment type="caution">
    <text evidence="3">The sequence shown here is derived from an EMBL/GenBank/DDBJ whole genome shotgun (WGS) entry which is preliminary data.</text>
</comment>
<dbReference type="InterPro" id="IPR003114">
    <property type="entry name" value="Phox_assoc"/>
</dbReference>
<protein>
    <recommendedName>
        <fullName evidence="2">PXA domain-containing protein</fullName>
    </recommendedName>
</protein>
<evidence type="ECO:0000313" key="3">
    <source>
        <dbReference type="EMBL" id="GHJ88620.1"/>
    </source>
</evidence>
<organism evidence="3 4">
    <name type="scientific">Naganishia liquefaciens</name>
    <dbReference type="NCBI Taxonomy" id="104408"/>
    <lineage>
        <taxon>Eukaryota</taxon>
        <taxon>Fungi</taxon>
        <taxon>Dikarya</taxon>
        <taxon>Basidiomycota</taxon>
        <taxon>Agaricomycotina</taxon>
        <taxon>Tremellomycetes</taxon>
        <taxon>Filobasidiales</taxon>
        <taxon>Filobasidiaceae</taxon>
        <taxon>Naganishia</taxon>
    </lineage>
</organism>
<dbReference type="GO" id="GO:0035091">
    <property type="term" value="F:phosphatidylinositol binding"/>
    <property type="evidence" value="ECO:0007669"/>
    <property type="project" value="TreeGrafter"/>
</dbReference>
<dbReference type="EMBL" id="BLZA01000030">
    <property type="protein sequence ID" value="GHJ88620.1"/>
    <property type="molecule type" value="Genomic_DNA"/>
</dbReference>
<feature type="compositionally biased region" description="Polar residues" evidence="1">
    <location>
        <begin position="216"/>
        <end position="229"/>
    </location>
</feature>
<evidence type="ECO:0000256" key="1">
    <source>
        <dbReference type="SAM" id="MobiDB-lite"/>
    </source>
</evidence>
<proteinExistence type="predicted"/>
<reference evidence="3" key="1">
    <citation type="submission" date="2020-07" db="EMBL/GenBank/DDBJ databases">
        <title>Draft Genome Sequence of a Deep-Sea Yeast, Naganishia (Cryptococcus) liquefaciens strain N6.</title>
        <authorList>
            <person name="Han Y.W."/>
            <person name="Kajitani R."/>
            <person name="Morimoto H."/>
            <person name="Parhat M."/>
            <person name="Tsubouchi H."/>
            <person name="Bakenova O."/>
            <person name="Ogata M."/>
            <person name="Argunhan B."/>
            <person name="Aoki R."/>
            <person name="Kajiwara S."/>
            <person name="Itoh T."/>
            <person name="Iwasaki H."/>
        </authorList>
    </citation>
    <scope>NUCLEOTIDE SEQUENCE</scope>
    <source>
        <strain evidence="3">N6</strain>
    </source>
</reference>
<dbReference type="Proteomes" id="UP000620104">
    <property type="component" value="Unassembled WGS sequence"/>
</dbReference>
<dbReference type="Pfam" id="PF02194">
    <property type="entry name" value="PXA"/>
    <property type="match status" value="1"/>
</dbReference>
<feature type="region of interest" description="Disordered" evidence="1">
    <location>
        <begin position="206"/>
        <end position="242"/>
    </location>
</feature>
<dbReference type="OrthoDB" id="431557at2759"/>
<dbReference type="PROSITE" id="PS51207">
    <property type="entry name" value="PXA"/>
    <property type="match status" value="1"/>
</dbReference>
<evidence type="ECO:0000259" key="2">
    <source>
        <dbReference type="PROSITE" id="PS51207"/>
    </source>
</evidence>
<evidence type="ECO:0000313" key="4">
    <source>
        <dbReference type="Proteomes" id="UP000620104"/>
    </source>
</evidence>
<sequence length="559" mass="61698">MPDVRRNASADPIQGIDNLRFALRDLVEIVVKLYITSWYTYISPRDQSFVNAARDTIIAFLESIISDLTRQHQARDGTQHSLDDFLFTTAPTIFERHIKAYRRAQEDVDTMQLLEMVAPKHERPGDASEGNGSSERSPSVSILAQQYQLYAPHPGMRIADHPLAGIQGPDPMIPTQTDLVEIRRQPKTRAIDESLADALSSSITALPPRIPGAGSSGTTSGMRNETNSKLEPYGLSPSQSYEPSPEYLSRLADYFIRRHLPPQDYASKAERTMVAEVLGNAVLGNVLRICSEPSFIWRLGLNLFGNEHSTRDVHPRYAPECSKGPDQDTQPPIKPDILIAVQDRTAISIAPYFALFARVLRVITATCIFIVATFATTLLKALQADSQPVDAKVMEEGRSHYLFEPWIEASSALLSAEPAFATRELWMIGKMGYIGSSRRVDNLAKDVFAGVLNLDSAAWAVAKLTGTLFPDGVLAPSIPEPSEEEVEGMRQDLERCLHDRIPTIAKFLLLGTSQTAQQKTIRNALNVFSNPTANANLLLTLVEAILKAAVPLQLDKGQD</sequence>
<feature type="domain" description="PXA" evidence="2">
    <location>
        <begin position="16"/>
        <end position="308"/>
    </location>
</feature>
<gene>
    <name evidence="3" type="ORF">NliqN6_5022</name>
</gene>
<feature type="region of interest" description="Disordered" evidence="1">
    <location>
        <begin position="120"/>
        <end position="139"/>
    </location>
</feature>
<feature type="compositionally biased region" description="Polar residues" evidence="1">
    <location>
        <begin position="130"/>
        <end position="139"/>
    </location>
</feature>
<dbReference type="PANTHER" id="PTHR22775:SF3">
    <property type="entry name" value="SORTING NEXIN-13"/>
    <property type="match status" value="1"/>
</dbReference>
<name>A0A8H3TXG2_9TREE</name>
<keyword evidence="4" id="KW-1185">Reference proteome</keyword>